<feature type="active site" description="Proton acceptor" evidence="6">
    <location>
        <position position="129"/>
    </location>
</feature>
<comment type="cofactor">
    <cofactor evidence="6">
        <name>Zn(2+)</name>
        <dbReference type="ChEBI" id="CHEBI:29105"/>
    </cofactor>
    <text evidence="6">Binds 2 Zn(2+) ions per subunit. One is catalytic, whereas the other seems to have a structural role.</text>
</comment>
<keyword evidence="5 6" id="KW-0482">Metalloprotease</keyword>
<proteinExistence type="inferred from homology"/>
<name>A0ABU3WYB3_9EURY</name>
<feature type="binding site" evidence="6">
    <location>
        <position position="166"/>
    </location>
    <ligand>
        <name>Zn(2+)</name>
        <dbReference type="ChEBI" id="CHEBI:29105"/>
        <label>2</label>
    </ligand>
</feature>
<dbReference type="Proteomes" id="UP001281203">
    <property type="component" value="Unassembled WGS sequence"/>
</dbReference>
<keyword evidence="1 6" id="KW-0645">Protease</keyword>
<evidence type="ECO:0000256" key="5">
    <source>
        <dbReference type="ARBA" id="ARBA00023049"/>
    </source>
</evidence>
<keyword evidence="4 6" id="KW-0862">Zinc</keyword>
<dbReference type="EMBL" id="WBKO01000001">
    <property type="protein sequence ID" value="MDV2480789.1"/>
    <property type="molecule type" value="Genomic_DNA"/>
</dbReference>
<dbReference type="Pfam" id="PF07998">
    <property type="entry name" value="Peptidase_M54"/>
    <property type="match status" value="1"/>
</dbReference>
<reference evidence="7 8" key="1">
    <citation type="submission" date="2019-10" db="EMBL/GenBank/DDBJ databases">
        <title>Isolation and characterization of Methanoculleus sp. Wushi-C6 from a hot spring well.</title>
        <authorList>
            <person name="Chen S.-C."/>
            <person name="Lan Z.-H."/>
            <person name="You Y.-T."/>
            <person name="Lai M.-C."/>
        </authorList>
    </citation>
    <scope>NUCLEOTIDE SEQUENCE [LARGE SCALE GENOMIC DNA]</scope>
    <source>
        <strain evidence="7 8">Wushi-C6</strain>
    </source>
</reference>
<keyword evidence="8" id="KW-1185">Reference proteome</keyword>
<dbReference type="EC" id="3.4.-.-" evidence="6"/>
<evidence type="ECO:0000256" key="4">
    <source>
        <dbReference type="ARBA" id="ARBA00022833"/>
    </source>
</evidence>
<dbReference type="PANTHER" id="PTHR15910:SF1">
    <property type="entry name" value="ARCHAEMETZINCIN-2"/>
    <property type="match status" value="1"/>
</dbReference>
<dbReference type="Gene3D" id="3.40.390.10">
    <property type="entry name" value="Collagenase (Catalytic Domain)"/>
    <property type="match status" value="1"/>
</dbReference>
<keyword evidence="2 6" id="KW-0479">Metal-binding</keyword>
<feature type="binding site" evidence="6">
    <location>
        <position position="128"/>
    </location>
    <ligand>
        <name>Zn(2+)</name>
        <dbReference type="ChEBI" id="CHEBI:29105"/>
        <label>1</label>
        <note>catalytic</note>
    </ligand>
</feature>
<gene>
    <name evidence="6" type="primary">amzA</name>
    <name evidence="7" type="ORF">F8E02_01955</name>
</gene>
<evidence type="ECO:0000256" key="2">
    <source>
        <dbReference type="ARBA" id="ARBA00022723"/>
    </source>
</evidence>
<dbReference type="PANTHER" id="PTHR15910">
    <property type="entry name" value="ARCHAEMETZINCIN"/>
    <property type="match status" value="1"/>
</dbReference>
<dbReference type="GO" id="GO:0008237">
    <property type="term" value="F:metallopeptidase activity"/>
    <property type="evidence" value="ECO:0007669"/>
    <property type="project" value="UniProtKB-KW"/>
</dbReference>
<dbReference type="InterPro" id="IPR012962">
    <property type="entry name" value="Pept_M54_archaemetzincn"/>
</dbReference>
<dbReference type="NCBIfam" id="NF033823">
    <property type="entry name" value="archmetzin"/>
    <property type="match status" value="1"/>
</dbReference>
<comment type="similarity">
    <text evidence="6">Belongs to the peptidase M54 family.</text>
</comment>
<dbReference type="RefSeq" id="WP_317063760.1">
    <property type="nucleotide sequence ID" value="NZ_WBKO01000001.1"/>
</dbReference>
<protein>
    <recommendedName>
        <fullName evidence="6">Archaemetzincin</fullName>
        <ecNumber evidence="6">3.4.-.-</ecNumber>
    </recommendedName>
</protein>
<evidence type="ECO:0000313" key="7">
    <source>
        <dbReference type="EMBL" id="MDV2480789.1"/>
    </source>
</evidence>
<sequence>MSIVLVPVGKVDPAELRPLREFLGGIFSADVKVAGRVPLPAAALNPGRGQYDAEVVLESLPSSGEAAGADRALEVAGVDLYLPGMNFVFGIADRKKALISLLRLRQSFYGLPEDAEVFRRRTVVEAVHELGHTFGLAHCEDSRCVMHFSNTIADTDRKGPGFCPSCRSRLAAGETRPGQRQGRKD</sequence>
<dbReference type="InterPro" id="IPR024079">
    <property type="entry name" value="MetalloPept_cat_dom_sf"/>
</dbReference>
<keyword evidence="3 6" id="KW-0378">Hydrolase</keyword>
<accession>A0ABU3WYB3</accession>
<feature type="binding site" evidence="6">
    <location>
        <position position="138"/>
    </location>
    <ligand>
        <name>Zn(2+)</name>
        <dbReference type="ChEBI" id="CHEBI:29105"/>
        <label>1</label>
        <note>catalytic</note>
    </ligand>
</feature>
<dbReference type="CDD" id="cd11375">
    <property type="entry name" value="Peptidase_M54"/>
    <property type="match status" value="1"/>
</dbReference>
<comment type="subunit">
    <text evidence="6">Monomer.</text>
</comment>
<feature type="binding site" evidence="6">
    <location>
        <position position="139"/>
    </location>
    <ligand>
        <name>Zn(2+)</name>
        <dbReference type="ChEBI" id="CHEBI:29105"/>
        <label>2</label>
    </ligand>
</feature>
<evidence type="ECO:0000256" key="6">
    <source>
        <dbReference type="HAMAP-Rule" id="MF_01842"/>
    </source>
</evidence>
<dbReference type="PIRSF" id="PIRSF005785">
    <property type="entry name" value="Zn-prot_arch"/>
    <property type="match status" value="1"/>
</dbReference>
<organism evidence="7 8">
    <name type="scientific">Methanoculleus caldifontis</name>
    <dbReference type="NCBI Taxonomy" id="2651577"/>
    <lineage>
        <taxon>Archaea</taxon>
        <taxon>Methanobacteriati</taxon>
        <taxon>Methanobacteriota</taxon>
        <taxon>Stenosarchaea group</taxon>
        <taxon>Methanomicrobia</taxon>
        <taxon>Methanomicrobiales</taxon>
        <taxon>Methanomicrobiaceae</taxon>
        <taxon>Methanoculleus</taxon>
    </lineage>
</organism>
<feature type="binding site" evidence="6">
    <location>
        <position position="144"/>
    </location>
    <ligand>
        <name>Zn(2+)</name>
        <dbReference type="ChEBI" id="CHEBI:29105"/>
        <label>2</label>
    </ligand>
</feature>
<dbReference type="SUPFAM" id="SSF55486">
    <property type="entry name" value="Metalloproteases ('zincins'), catalytic domain"/>
    <property type="match status" value="1"/>
</dbReference>
<dbReference type="HAMAP" id="MF_01842">
    <property type="entry name" value="Archaemetzincin"/>
    <property type="match status" value="1"/>
</dbReference>
<comment type="function">
    <text evidence="6">Probable zinc metalloprotease whose natural substrate is unknown.</text>
</comment>
<comment type="caution">
    <text evidence="7">The sequence shown here is derived from an EMBL/GenBank/DDBJ whole genome shotgun (WGS) entry which is preliminary data.</text>
</comment>
<evidence type="ECO:0000256" key="1">
    <source>
        <dbReference type="ARBA" id="ARBA00022670"/>
    </source>
</evidence>
<dbReference type="InterPro" id="IPR012091">
    <property type="entry name" value="Pept_M54_archaemetzncn_arc/bac"/>
</dbReference>
<evidence type="ECO:0000256" key="3">
    <source>
        <dbReference type="ARBA" id="ARBA00022801"/>
    </source>
</evidence>
<evidence type="ECO:0000313" key="8">
    <source>
        <dbReference type="Proteomes" id="UP001281203"/>
    </source>
</evidence>
<feature type="binding site" evidence="6">
    <location>
        <position position="132"/>
    </location>
    <ligand>
        <name>Zn(2+)</name>
        <dbReference type="ChEBI" id="CHEBI:29105"/>
        <label>1</label>
        <note>catalytic</note>
    </ligand>
</feature>
<feature type="binding site" evidence="6">
    <location>
        <position position="163"/>
    </location>
    <ligand>
        <name>Zn(2+)</name>
        <dbReference type="ChEBI" id="CHEBI:29105"/>
        <label>2</label>
    </ligand>
</feature>